<keyword evidence="4" id="KW-0805">Transcription regulation</keyword>
<dbReference type="SUPFAM" id="SSF47384">
    <property type="entry name" value="Homodimeric domain of signal transducing histidine kinase"/>
    <property type="match status" value="1"/>
</dbReference>
<evidence type="ECO:0000256" key="8">
    <source>
        <dbReference type="SAM" id="Phobius"/>
    </source>
</evidence>
<dbReference type="InterPro" id="IPR013783">
    <property type="entry name" value="Ig-like_fold"/>
</dbReference>
<dbReference type="InterPro" id="IPR011123">
    <property type="entry name" value="Y_Y_Y"/>
</dbReference>
<keyword evidence="14" id="KW-1185">Reference proteome</keyword>
<dbReference type="InterPro" id="IPR011110">
    <property type="entry name" value="Reg_prop"/>
</dbReference>
<dbReference type="SUPFAM" id="SSF46689">
    <property type="entry name" value="Homeodomain-like"/>
    <property type="match status" value="1"/>
</dbReference>
<dbReference type="Pfam" id="PF07494">
    <property type="entry name" value="Reg_prop"/>
    <property type="match status" value="5"/>
</dbReference>
<dbReference type="Pfam" id="PF00072">
    <property type="entry name" value="Response_reg"/>
    <property type="match status" value="1"/>
</dbReference>
<dbReference type="InterPro" id="IPR015943">
    <property type="entry name" value="WD40/YVTN_repeat-like_dom_sf"/>
</dbReference>
<dbReference type="PROSITE" id="PS50109">
    <property type="entry name" value="HIS_KIN"/>
    <property type="match status" value="1"/>
</dbReference>
<keyword evidence="8" id="KW-0472">Membrane</keyword>
<dbReference type="InterPro" id="IPR004358">
    <property type="entry name" value="Sig_transdc_His_kin-like_C"/>
</dbReference>
<feature type="modified residue" description="4-aspartylphosphate" evidence="7">
    <location>
        <position position="1195"/>
    </location>
</feature>
<dbReference type="PROSITE" id="PS50110">
    <property type="entry name" value="RESPONSE_REGULATORY"/>
    <property type="match status" value="1"/>
</dbReference>
<comment type="catalytic activity">
    <reaction evidence="1">
        <text>ATP + protein L-histidine = ADP + protein N-phospho-L-histidine.</text>
        <dbReference type="EC" id="2.7.13.3"/>
    </reaction>
</comment>
<evidence type="ECO:0000256" key="3">
    <source>
        <dbReference type="ARBA" id="ARBA00022553"/>
    </source>
</evidence>
<accession>A0ABW4VJ64</accession>
<evidence type="ECO:0000313" key="14">
    <source>
        <dbReference type="Proteomes" id="UP001597361"/>
    </source>
</evidence>
<dbReference type="RefSeq" id="WP_376885199.1">
    <property type="nucleotide sequence ID" value="NZ_JBHUHR010000022.1"/>
</dbReference>
<dbReference type="Pfam" id="PF07495">
    <property type="entry name" value="Y_Y_Y"/>
    <property type="match status" value="1"/>
</dbReference>
<feature type="domain" description="Histidine kinase" evidence="11">
    <location>
        <begin position="859"/>
        <end position="1089"/>
    </location>
</feature>
<dbReference type="SMART" id="SM00342">
    <property type="entry name" value="HTH_ARAC"/>
    <property type="match status" value="1"/>
</dbReference>
<dbReference type="SMART" id="SM00448">
    <property type="entry name" value="REC"/>
    <property type="match status" value="1"/>
</dbReference>
<dbReference type="PROSITE" id="PS00041">
    <property type="entry name" value="HTH_ARAC_FAMILY_1"/>
    <property type="match status" value="1"/>
</dbReference>
<keyword evidence="8" id="KW-0812">Transmembrane</keyword>
<dbReference type="InterPro" id="IPR001789">
    <property type="entry name" value="Sig_transdc_resp-reg_receiver"/>
</dbReference>
<dbReference type="InterPro" id="IPR005467">
    <property type="entry name" value="His_kinase_dom"/>
</dbReference>
<gene>
    <name evidence="13" type="ORF">ACFSKL_08160</name>
</gene>
<evidence type="ECO:0000256" key="6">
    <source>
        <dbReference type="ARBA" id="ARBA00023163"/>
    </source>
</evidence>
<dbReference type="InterPro" id="IPR003661">
    <property type="entry name" value="HisK_dim/P_dom"/>
</dbReference>
<sequence length="1398" mass="158754">MIPKIYCLIVFLMLLDLCANAQYTNLRFENFSTVEGLSSSTCVEIFQDSEGFLWFGTIDGLNRYDGYGFEVFRPVLNDANSISNNRINSIVEDSRGNLWIGTGNGLNVFDRETEGFHRIELHKRRASSNDTRNVVNDLFYDAEHEHLWVATKNGLSLLNLGDVSSKSYTNLLSGHYISKANDPFSIDDNNVTSILKDKEGAIWIGTDGRYLNKYIPETDNFERVLVDVPSSFDLDHLPKVVMIDNGGDFWIGNDLSRLILWDRKTNRFVSINPVNHHVPIFDIYQDKKGMIWLVTDGFGIFLYDKQSGLVQHIEHNPSDPFSLPNNQVSTILEDRDGIFWIATYNKGVSKLALSKSIFGHYFYQPGNPNTLSTQIAQSVLQDSKGNIWIGTDGGGLNLFEENSNTFTHFRSKPGDPNTLSSDKILYLLESFDGKLWVCTWDGGLNKFDPTTGKSKFYKHTPENPNSIGQNTVWCAAEDSSHRVWLGTQSAGLNLFNPSTGHFSKFTHSPGDSTSIMSNFVFSVFIDSKQRLFVGTALGLNVVDLDKLDGYIPSNIRFEEIRQPNLHGNRVNYITEDSSGNIWIGTDLGLHKLNNSLQLIKSYSTQDGLSNNLVLGIVEDKDRFMWITTKSGLSRLDPDSHGFKNFNIHDGLQGMEFQSKSIDKTRDGRIIAGGINGFNIFHPEEIHQGTEKVTPIITEFRLLNKQVSAGDTVNNRILLKQSIANTKKLELKHYEGHVQFSFVALNYQNPERIHYAYRMKGLDESFIGVGQNRTANYSNLSPGNYVFEVKAAEDGLWGEATVTSIIISVLPPPWKTWWAYTIYVILLILAFWLAIRYYTRLVKDEKERELDQMKLRFFINVSHEFRTPLTLILNPVDKILSAFNDPEEVKTSAYTIQRSARRLLNLVNQLLDLRKMDLGKERLHTLNGDILKFGKDIFLLFEDLANLKNIDFRFESGLKELPAIFDPDKIEKIITNLLSNALKFTEPGGKVVLSISKLGHENRHQKLNIFKRSTTQEIIEIRVKDTGIGFKREHLKDVFSRFFHVDSTKTGTGIGLNFTKGLVELHGGEILVESEYQIGSTFIVRLPLEPKLKKNQKSKMESMEVETYGFDLNAVKSTEYELSISDNGKSVETEDLTKGTTESGGRPVVLIVEDNRELRIHLKKELSRNFKVREANNGAVGLEKVSKLYPDVIISDVMMPEMDGFELCRRVKTNFETCHIPVVLLTARSLEEDRIEGYNTGADEYLPKPFNINVLQARIFNLLESKKRLRDKFTSVGGVLPSSELTTNNLDEVFLDKATKVVLENIDNQDYSLDELLVEIGISRSQFYRKINSLTGQNPSKFIRTIRLKYASELLLQKQYTVKEIAYMSGFNSTAYFGKTFRELFGQTPNQFVEANDNQ</sequence>
<dbReference type="Gene3D" id="1.10.10.60">
    <property type="entry name" value="Homeodomain-like"/>
    <property type="match status" value="1"/>
</dbReference>
<dbReference type="Pfam" id="PF02518">
    <property type="entry name" value="HATPase_c"/>
    <property type="match status" value="1"/>
</dbReference>
<comment type="caution">
    <text evidence="13">The sequence shown here is derived from an EMBL/GenBank/DDBJ whole genome shotgun (WGS) entry which is preliminary data.</text>
</comment>
<dbReference type="Gene3D" id="1.10.287.130">
    <property type="match status" value="1"/>
</dbReference>
<dbReference type="PRINTS" id="PR00344">
    <property type="entry name" value="BCTRLSENSOR"/>
</dbReference>
<feature type="domain" description="Response regulatory" evidence="12">
    <location>
        <begin position="1147"/>
        <end position="1262"/>
    </location>
</feature>
<name>A0ABW4VJ64_9BACT</name>
<dbReference type="EC" id="2.7.13.3" evidence="2"/>
<dbReference type="Gene3D" id="3.30.565.10">
    <property type="entry name" value="Histidine kinase-like ATPase, C-terminal domain"/>
    <property type="match status" value="1"/>
</dbReference>
<dbReference type="InterPro" id="IPR036097">
    <property type="entry name" value="HisK_dim/P_sf"/>
</dbReference>
<evidence type="ECO:0000259" key="10">
    <source>
        <dbReference type="PROSITE" id="PS01124"/>
    </source>
</evidence>
<dbReference type="SUPFAM" id="SSF55874">
    <property type="entry name" value="ATPase domain of HSP90 chaperone/DNA topoisomerase II/histidine kinase"/>
    <property type="match status" value="1"/>
</dbReference>
<dbReference type="InterPro" id="IPR011006">
    <property type="entry name" value="CheY-like_superfamily"/>
</dbReference>
<feature type="signal peptide" evidence="9">
    <location>
        <begin position="1"/>
        <end position="21"/>
    </location>
</feature>
<protein>
    <recommendedName>
        <fullName evidence="2">histidine kinase</fullName>
        <ecNumber evidence="2">2.7.13.3</ecNumber>
    </recommendedName>
</protein>
<keyword evidence="5" id="KW-0238">DNA-binding</keyword>
<dbReference type="SUPFAM" id="SSF63829">
    <property type="entry name" value="Calcium-dependent phosphotriesterase"/>
    <property type="match status" value="3"/>
</dbReference>
<dbReference type="CDD" id="cd00082">
    <property type="entry name" value="HisKA"/>
    <property type="match status" value="1"/>
</dbReference>
<evidence type="ECO:0000259" key="11">
    <source>
        <dbReference type="PROSITE" id="PS50109"/>
    </source>
</evidence>
<evidence type="ECO:0000256" key="2">
    <source>
        <dbReference type="ARBA" id="ARBA00012438"/>
    </source>
</evidence>
<dbReference type="SUPFAM" id="SSF52172">
    <property type="entry name" value="CheY-like"/>
    <property type="match status" value="1"/>
</dbReference>
<dbReference type="Gene3D" id="2.130.10.10">
    <property type="entry name" value="YVTN repeat-like/Quinoprotein amine dehydrogenase"/>
    <property type="match status" value="3"/>
</dbReference>
<evidence type="ECO:0000259" key="12">
    <source>
        <dbReference type="PROSITE" id="PS50110"/>
    </source>
</evidence>
<proteinExistence type="predicted"/>
<evidence type="ECO:0000256" key="4">
    <source>
        <dbReference type="ARBA" id="ARBA00023015"/>
    </source>
</evidence>
<dbReference type="InterPro" id="IPR018062">
    <property type="entry name" value="HTH_AraC-typ_CS"/>
</dbReference>
<dbReference type="InterPro" id="IPR009057">
    <property type="entry name" value="Homeodomain-like_sf"/>
</dbReference>
<keyword evidence="9" id="KW-0732">Signal</keyword>
<dbReference type="EMBL" id="JBHUHR010000022">
    <property type="protein sequence ID" value="MFD2034758.1"/>
    <property type="molecule type" value="Genomic_DNA"/>
</dbReference>
<dbReference type="PANTHER" id="PTHR43547">
    <property type="entry name" value="TWO-COMPONENT HISTIDINE KINASE"/>
    <property type="match status" value="1"/>
</dbReference>
<dbReference type="Pfam" id="PF00512">
    <property type="entry name" value="HisKA"/>
    <property type="match status" value="1"/>
</dbReference>
<dbReference type="SMART" id="SM00387">
    <property type="entry name" value="HATPase_c"/>
    <property type="match status" value="1"/>
</dbReference>
<keyword evidence="8" id="KW-1133">Transmembrane helix</keyword>
<organism evidence="13 14">
    <name type="scientific">Belliella marina</name>
    <dbReference type="NCBI Taxonomy" id="1644146"/>
    <lineage>
        <taxon>Bacteria</taxon>
        <taxon>Pseudomonadati</taxon>
        <taxon>Bacteroidota</taxon>
        <taxon>Cytophagia</taxon>
        <taxon>Cytophagales</taxon>
        <taxon>Cyclobacteriaceae</taxon>
        <taxon>Belliella</taxon>
    </lineage>
</organism>
<evidence type="ECO:0000256" key="5">
    <source>
        <dbReference type="ARBA" id="ARBA00023125"/>
    </source>
</evidence>
<evidence type="ECO:0000313" key="13">
    <source>
        <dbReference type="EMBL" id="MFD2034758.1"/>
    </source>
</evidence>
<reference evidence="14" key="1">
    <citation type="journal article" date="2019" name="Int. J. Syst. Evol. Microbiol.">
        <title>The Global Catalogue of Microorganisms (GCM) 10K type strain sequencing project: providing services to taxonomists for standard genome sequencing and annotation.</title>
        <authorList>
            <consortium name="The Broad Institute Genomics Platform"/>
            <consortium name="The Broad Institute Genome Sequencing Center for Infectious Disease"/>
            <person name="Wu L."/>
            <person name="Ma J."/>
        </authorList>
    </citation>
    <scope>NUCLEOTIDE SEQUENCE [LARGE SCALE GENOMIC DNA]</scope>
    <source>
        <strain evidence="14">CGMCC 1.15180</strain>
    </source>
</reference>
<dbReference type="Pfam" id="PF12833">
    <property type="entry name" value="HTH_18"/>
    <property type="match status" value="1"/>
</dbReference>
<feature type="transmembrane region" description="Helical" evidence="8">
    <location>
        <begin position="816"/>
        <end position="837"/>
    </location>
</feature>
<keyword evidence="3 7" id="KW-0597">Phosphoprotein</keyword>
<evidence type="ECO:0000256" key="7">
    <source>
        <dbReference type="PROSITE-ProRule" id="PRU00169"/>
    </source>
</evidence>
<dbReference type="InterPro" id="IPR018060">
    <property type="entry name" value="HTH_AraC"/>
</dbReference>
<feature type="chain" id="PRO_5047541672" description="histidine kinase" evidence="9">
    <location>
        <begin position="22"/>
        <end position="1398"/>
    </location>
</feature>
<evidence type="ECO:0000256" key="1">
    <source>
        <dbReference type="ARBA" id="ARBA00000085"/>
    </source>
</evidence>
<dbReference type="SMART" id="SM00388">
    <property type="entry name" value="HisKA"/>
    <property type="match status" value="1"/>
</dbReference>
<feature type="domain" description="HTH araC/xylS-type" evidence="10">
    <location>
        <begin position="1295"/>
        <end position="1394"/>
    </location>
</feature>
<dbReference type="InterPro" id="IPR003594">
    <property type="entry name" value="HATPase_dom"/>
</dbReference>
<dbReference type="PROSITE" id="PS01124">
    <property type="entry name" value="HTH_ARAC_FAMILY_2"/>
    <property type="match status" value="1"/>
</dbReference>
<dbReference type="InterPro" id="IPR036890">
    <property type="entry name" value="HATPase_C_sf"/>
</dbReference>
<dbReference type="PANTHER" id="PTHR43547:SF2">
    <property type="entry name" value="HYBRID SIGNAL TRANSDUCTION HISTIDINE KINASE C"/>
    <property type="match status" value="1"/>
</dbReference>
<evidence type="ECO:0000256" key="9">
    <source>
        <dbReference type="SAM" id="SignalP"/>
    </source>
</evidence>
<dbReference type="Proteomes" id="UP001597361">
    <property type="component" value="Unassembled WGS sequence"/>
</dbReference>
<keyword evidence="6" id="KW-0804">Transcription</keyword>
<dbReference type="Gene3D" id="3.40.50.2300">
    <property type="match status" value="1"/>
</dbReference>
<dbReference type="Gene3D" id="2.60.40.10">
    <property type="entry name" value="Immunoglobulins"/>
    <property type="match status" value="1"/>
</dbReference>